<feature type="region of interest" description="Disordered" evidence="2">
    <location>
        <begin position="1"/>
        <end position="53"/>
    </location>
</feature>
<organism evidence="3 4">
    <name type="scientific">Helianthus annuus</name>
    <name type="common">Common sunflower</name>
    <dbReference type="NCBI Taxonomy" id="4232"/>
    <lineage>
        <taxon>Eukaryota</taxon>
        <taxon>Viridiplantae</taxon>
        <taxon>Streptophyta</taxon>
        <taxon>Embryophyta</taxon>
        <taxon>Tracheophyta</taxon>
        <taxon>Spermatophyta</taxon>
        <taxon>Magnoliopsida</taxon>
        <taxon>eudicotyledons</taxon>
        <taxon>Gunneridae</taxon>
        <taxon>Pentapetalae</taxon>
        <taxon>asterids</taxon>
        <taxon>campanulids</taxon>
        <taxon>Asterales</taxon>
        <taxon>Asteraceae</taxon>
        <taxon>Asteroideae</taxon>
        <taxon>Heliantheae alliance</taxon>
        <taxon>Heliantheae</taxon>
        <taxon>Helianthus</taxon>
    </lineage>
</organism>
<feature type="compositionally biased region" description="Pro residues" evidence="2">
    <location>
        <begin position="168"/>
        <end position="179"/>
    </location>
</feature>
<feature type="compositionally biased region" description="Acidic residues" evidence="2">
    <location>
        <begin position="180"/>
        <end position="226"/>
    </location>
</feature>
<feature type="coiled-coil region" evidence="1">
    <location>
        <begin position="73"/>
        <end position="121"/>
    </location>
</feature>
<gene>
    <name evidence="3" type="ORF">HanXRQr2_Chr08g0317401</name>
</gene>
<keyword evidence="1" id="KW-0175">Coiled coil</keyword>
<comment type="caution">
    <text evidence="3">The sequence shown here is derived from an EMBL/GenBank/DDBJ whole genome shotgun (WGS) entry which is preliminary data.</text>
</comment>
<dbReference type="Proteomes" id="UP000215914">
    <property type="component" value="Unassembled WGS sequence"/>
</dbReference>
<name>A0A9K3IAY0_HELAN</name>
<feature type="region of interest" description="Disordered" evidence="2">
    <location>
        <begin position="165"/>
        <end position="226"/>
    </location>
</feature>
<accession>A0A9K3IAY0</accession>
<evidence type="ECO:0000313" key="4">
    <source>
        <dbReference type="Proteomes" id="UP000215914"/>
    </source>
</evidence>
<sequence>MSTSSASSDQSRAPGKAPADTHPPPRQMETRAAYRKRLAQGGESSSRPTHALPVNSLSAQAEAAVSKALRDYNQILIEQNQVLMEQNQKLLRKVDTQGGRLEAQEKQIQELIRRTNDLKAEALKGREVQGLILRDARLDHERLNSQAQQIGTIDWRVHHLEEARFVPEPEPAPVPAPPEPEAEGSDEEPEEEEEDPEEEEEEPEEVSDNDGDDDDGSDLGDGDVDD</sequence>
<dbReference type="AlphaFoldDB" id="A0A9K3IAY0"/>
<keyword evidence="4" id="KW-1185">Reference proteome</keyword>
<reference evidence="3" key="1">
    <citation type="journal article" date="2017" name="Nature">
        <title>The sunflower genome provides insights into oil metabolism, flowering and Asterid evolution.</title>
        <authorList>
            <person name="Badouin H."/>
            <person name="Gouzy J."/>
            <person name="Grassa C.J."/>
            <person name="Murat F."/>
            <person name="Staton S.E."/>
            <person name="Cottret L."/>
            <person name="Lelandais-Briere C."/>
            <person name="Owens G.L."/>
            <person name="Carrere S."/>
            <person name="Mayjonade B."/>
            <person name="Legrand L."/>
            <person name="Gill N."/>
            <person name="Kane N.C."/>
            <person name="Bowers J.E."/>
            <person name="Hubner S."/>
            <person name="Bellec A."/>
            <person name="Berard A."/>
            <person name="Berges H."/>
            <person name="Blanchet N."/>
            <person name="Boniface M.C."/>
            <person name="Brunel D."/>
            <person name="Catrice O."/>
            <person name="Chaidir N."/>
            <person name="Claudel C."/>
            <person name="Donnadieu C."/>
            <person name="Faraut T."/>
            <person name="Fievet G."/>
            <person name="Helmstetter N."/>
            <person name="King M."/>
            <person name="Knapp S.J."/>
            <person name="Lai Z."/>
            <person name="Le Paslier M.C."/>
            <person name="Lippi Y."/>
            <person name="Lorenzon L."/>
            <person name="Mandel J.R."/>
            <person name="Marage G."/>
            <person name="Marchand G."/>
            <person name="Marquand E."/>
            <person name="Bret-Mestries E."/>
            <person name="Morien E."/>
            <person name="Nambeesan S."/>
            <person name="Nguyen T."/>
            <person name="Pegot-Espagnet P."/>
            <person name="Pouilly N."/>
            <person name="Raftis F."/>
            <person name="Sallet E."/>
            <person name="Schiex T."/>
            <person name="Thomas J."/>
            <person name="Vandecasteele C."/>
            <person name="Vares D."/>
            <person name="Vear F."/>
            <person name="Vautrin S."/>
            <person name="Crespi M."/>
            <person name="Mangin B."/>
            <person name="Burke J.M."/>
            <person name="Salse J."/>
            <person name="Munos S."/>
            <person name="Vincourt P."/>
            <person name="Rieseberg L.H."/>
            <person name="Langlade N.B."/>
        </authorList>
    </citation>
    <scope>NUCLEOTIDE SEQUENCE</scope>
    <source>
        <tissue evidence="3">Leaves</tissue>
    </source>
</reference>
<dbReference type="EMBL" id="MNCJ02000323">
    <property type="protein sequence ID" value="KAF5793526.1"/>
    <property type="molecule type" value="Genomic_DNA"/>
</dbReference>
<proteinExistence type="predicted"/>
<protein>
    <submittedName>
        <fullName evidence="3">Uncharacterized protein</fullName>
    </submittedName>
</protein>
<evidence type="ECO:0000256" key="1">
    <source>
        <dbReference type="SAM" id="Coils"/>
    </source>
</evidence>
<evidence type="ECO:0000313" key="3">
    <source>
        <dbReference type="EMBL" id="KAF5793526.1"/>
    </source>
</evidence>
<evidence type="ECO:0000256" key="2">
    <source>
        <dbReference type="SAM" id="MobiDB-lite"/>
    </source>
</evidence>
<reference evidence="3" key="2">
    <citation type="submission" date="2020-06" db="EMBL/GenBank/DDBJ databases">
        <title>Helianthus annuus Genome sequencing and assembly Release 2.</title>
        <authorList>
            <person name="Gouzy J."/>
            <person name="Langlade N."/>
            <person name="Munos S."/>
        </authorList>
    </citation>
    <scope>NUCLEOTIDE SEQUENCE</scope>
    <source>
        <tissue evidence="3">Leaves</tissue>
    </source>
</reference>
<dbReference type="Gramene" id="mRNA:HanXRQr2_Chr08g0317401">
    <property type="protein sequence ID" value="CDS:HanXRQr2_Chr08g0317401.1"/>
    <property type="gene ID" value="HanXRQr2_Chr08g0317401"/>
</dbReference>
<feature type="compositionally biased region" description="Low complexity" evidence="2">
    <location>
        <begin position="1"/>
        <end position="11"/>
    </location>
</feature>